<evidence type="ECO:0000313" key="3">
    <source>
        <dbReference type="Proteomes" id="UP001341840"/>
    </source>
</evidence>
<feature type="region of interest" description="Disordered" evidence="1">
    <location>
        <begin position="1"/>
        <end position="70"/>
    </location>
</feature>
<protein>
    <submittedName>
        <fullName evidence="2">Uncharacterized protein</fullName>
    </submittedName>
</protein>
<evidence type="ECO:0000313" key="2">
    <source>
        <dbReference type="EMBL" id="MED6114367.1"/>
    </source>
</evidence>
<sequence>MKGDARRAGIAPHRANARSLRRGMNGSNGFFARNGDRDYKPLLRKQCRRPSEDDASEPPGASRTLTLQRTRRYFRQRIPRRSTATRMGLARVRARGHVGGG</sequence>
<evidence type="ECO:0000256" key="1">
    <source>
        <dbReference type="SAM" id="MobiDB-lite"/>
    </source>
</evidence>
<dbReference type="EMBL" id="JASCZI010001135">
    <property type="protein sequence ID" value="MED6114367.1"/>
    <property type="molecule type" value="Genomic_DNA"/>
</dbReference>
<keyword evidence="3" id="KW-1185">Reference proteome</keyword>
<name>A0ABU6QRC7_9FABA</name>
<reference evidence="2 3" key="1">
    <citation type="journal article" date="2023" name="Plants (Basel)">
        <title>Bridging the Gap: Combining Genomics and Transcriptomics Approaches to Understand Stylosanthes scabra, an Orphan Legume from the Brazilian Caatinga.</title>
        <authorList>
            <person name="Ferreira-Neto J.R.C."/>
            <person name="da Silva M.D."/>
            <person name="Binneck E."/>
            <person name="de Melo N.F."/>
            <person name="da Silva R.H."/>
            <person name="de Melo A.L.T.M."/>
            <person name="Pandolfi V."/>
            <person name="Bustamante F.O."/>
            <person name="Brasileiro-Vidal A.C."/>
            <person name="Benko-Iseppon A.M."/>
        </authorList>
    </citation>
    <scope>NUCLEOTIDE SEQUENCE [LARGE SCALE GENOMIC DNA]</scope>
    <source>
        <tissue evidence="2">Leaves</tissue>
    </source>
</reference>
<comment type="caution">
    <text evidence="2">The sequence shown here is derived from an EMBL/GenBank/DDBJ whole genome shotgun (WGS) entry which is preliminary data.</text>
</comment>
<organism evidence="2 3">
    <name type="scientific">Stylosanthes scabra</name>
    <dbReference type="NCBI Taxonomy" id="79078"/>
    <lineage>
        <taxon>Eukaryota</taxon>
        <taxon>Viridiplantae</taxon>
        <taxon>Streptophyta</taxon>
        <taxon>Embryophyta</taxon>
        <taxon>Tracheophyta</taxon>
        <taxon>Spermatophyta</taxon>
        <taxon>Magnoliopsida</taxon>
        <taxon>eudicotyledons</taxon>
        <taxon>Gunneridae</taxon>
        <taxon>Pentapetalae</taxon>
        <taxon>rosids</taxon>
        <taxon>fabids</taxon>
        <taxon>Fabales</taxon>
        <taxon>Fabaceae</taxon>
        <taxon>Papilionoideae</taxon>
        <taxon>50 kb inversion clade</taxon>
        <taxon>dalbergioids sensu lato</taxon>
        <taxon>Dalbergieae</taxon>
        <taxon>Pterocarpus clade</taxon>
        <taxon>Stylosanthes</taxon>
    </lineage>
</organism>
<gene>
    <name evidence="2" type="ORF">PIB30_079624</name>
</gene>
<dbReference type="Proteomes" id="UP001341840">
    <property type="component" value="Unassembled WGS sequence"/>
</dbReference>
<proteinExistence type="predicted"/>
<accession>A0ABU6QRC7</accession>